<organism evidence="2 3">
    <name type="scientific">Ceratodon purpureus</name>
    <name type="common">Fire moss</name>
    <name type="synonym">Dicranum purpureum</name>
    <dbReference type="NCBI Taxonomy" id="3225"/>
    <lineage>
        <taxon>Eukaryota</taxon>
        <taxon>Viridiplantae</taxon>
        <taxon>Streptophyta</taxon>
        <taxon>Embryophyta</taxon>
        <taxon>Bryophyta</taxon>
        <taxon>Bryophytina</taxon>
        <taxon>Bryopsida</taxon>
        <taxon>Dicranidae</taxon>
        <taxon>Pseudoditrichales</taxon>
        <taxon>Ditrichaceae</taxon>
        <taxon>Ceratodon</taxon>
    </lineage>
</organism>
<evidence type="ECO:0008006" key="4">
    <source>
        <dbReference type="Google" id="ProtNLM"/>
    </source>
</evidence>
<keyword evidence="1" id="KW-0732">Signal</keyword>
<name>A0A8T0H4H7_CERPU</name>
<evidence type="ECO:0000313" key="3">
    <source>
        <dbReference type="Proteomes" id="UP000822688"/>
    </source>
</evidence>
<protein>
    <recommendedName>
        <fullName evidence="4">Secreted protein</fullName>
    </recommendedName>
</protein>
<sequence>MQRSFLPLLMAGALLEQTTSYVVASNKFCSHFICESTSNRNSIVNHSKCELKVVYTF</sequence>
<feature type="chain" id="PRO_5035733292" description="Secreted protein" evidence="1">
    <location>
        <begin position="21"/>
        <end position="57"/>
    </location>
</feature>
<dbReference type="Proteomes" id="UP000822688">
    <property type="component" value="Chromosome 8"/>
</dbReference>
<evidence type="ECO:0000313" key="2">
    <source>
        <dbReference type="EMBL" id="KAG0565314.1"/>
    </source>
</evidence>
<accession>A0A8T0H4H7</accession>
<dbReference type="AlphaFoldDB" id="A0A8T0H4H7"/>
<reference evidence="2" key="1">
    <citation type="submission" date="2020-06" db="EMBL/GenBank/DDBJ databases">
        <title>WGS assembly of Ceratodon purpureus strain R40.</title>
        <authorList>
            <person name="Carey S.B."/>
            <person name="Jenkins J."/>
            <person name="Shu S."/>
            <person name="Lovell J.T."/>
            <person name="Sreedasyam A."/>
            <person name="Maumus F."/>
            <person name="Tiley G.P."/>
            <person name="Fernandez-Pozo N."/>
            <person name="Barry K."/>
            <person name="Chen C."/>
            <person name="Wang M."/>
            <person name="Lipzen A."/>
            <person name="Daum C."/>
            <person name="Saski C.A."/>
            <person name="Payton A.C."/>
            <person name="Mcbreen J.C."/>
            <person name="Conrad R.E."/>
            <person name="Kollar L.M."/>
            <person name="Olsson S."/>
            <person name="Huttunen S."/>
            <person name="Landis J.B."/>
            <person name="Wickett N.J."/>
            <person name="Johnson M.G."/>
            <person name="Rensing S.A."/>
            <person name="Grimwood J."/>
            <person name="Schmutz J."/>
            <person name="Mcdaniel S.F."/>
        </authorList>
    </citation>
    <scope>NUCLEOTIDE SEQUENCE</scope>
    <source>
        <strain evidence="2">R40</strain>
    </source>
</reference>
<comment type="caution">
    <text evidence="2">The sequence shown here is derived from an EMBL/GenBank/DDBJ whole genome shotgun (WGS) entry which is preliminary data.</text>
</comment>
<dbReference type="EMBL" id="CM026429">
    <property type="protein sequence ID" value="KAG0565314.1"/>
    <property type="molecule type" value="Genomic_DNA"/>
</dbReference>
<feature type="signal peptide" evidence="1">
    <location>
        <begin position="1"/>
        <end position="20"/>
    </location>
</feature>
<gene>
    <name evidence="2" type="ORF">KC19_8G181200</name>
</gene>
<keyword evidence="3" id="KW-1185">Reference proteome</keyword>
<proteinExistence type="predicted"/>
<evidence type="ECO:0000256" key="1">
    <source>
        <dbReference type="SAM" id="SignalP"/>
    </source>
</evidence>